<proteinExistence type="predicted"/>
<evidence type="ECO:0000313" key="2">
    <source>
        <dbReference type="Proteomes" id="UP001595536"/>
    </source>
</evidence>
<evidence type="ECO:0000313" key="1">
    <source>
        <dbReference type="EMBL" id="MFC3264768.1"/>
    </source>
</evidence>
<organism evidence="1 2">
    <name type="scientific">Camelimonas abortus</name>
    <dbReference type="NCBI Taxonomy" id="1017184"/>
    <lineage>
        <taxon>Bacteria</taxon>
        <taxon>Pseudomonadati</taxon>
        <taxon>Pseudomonadota</taxon>
        <taxon>Alphaproteobacteria</taxon>
        <taxon>Hyphomicrobiales</taxon>
        <taxon>Chelatococcaceae</taxon>
        <taxon>Camelimonas</taxon>
    </lineage>
</organism>
<sequence>MFDARQILDALVGAAAIDPPQRVQQGAGQPAPEAGGASGGVGAVLDQILKGGQDGAGAASGGGLGELLGGLFGGAGQGGAGASAGDSGGGLADQLQQAVTRMAGPQAGDLLRQAMDFARTPKGAAILAGLAGLMLNRGGRRIASPAARLGGAALIGGLVYKALEGWRQGASPAETAAAPPAPAPVGAAGLTADSLTHDEAAALVQAMIAAACADGQVDDDERARITGALGGALPPAAVAFLENAFAKPLTPSGLAALASGPEHAAEIYEAARLAIDPDTPAEQDFLKQLATALGLDPELVAHLDAAAASARA</sequence>
<dbReference type="EMBL" id="JBHRUV010000002">
    <property type="protein sequence ID" value="MFC3264768.1"/>
    <property type="molecule type" value="Genomic_DNA"/>
</dbReference>
<dbReference type="Pfam" id="PF04391">
    <property type="entry name" value="DUF533"/>
    <property type="match status" value="1"/>
</dbReference>
<dbReference type="RefSeq" id="WP_376828735.1">
    <property type="nucleotide sequence ID" value="NZ_JBHLWR010000004.1"/>
</dbReference>
<dbReference type="CDD" id="cd07178">
    <property type="entry name" value="terB_like_YebE"/>
    <property type="match status" value="1"/>
</dbReference>
<dbReference type="Gene3D" id="1.10.3680.10">
    <property type="entry name" value="TerB-like"/>
    <property type="match status" value="1"/>
</dbReference>
<dbReference type="InterPro" id="IPR007486">
    <property type="entry name" value="YebE"/>
</dbReference>
<dbReference type="InterPro" id="IPR029024">
    <property type="entry name" value="TerB-like"/>
</dbReference>
<dbReference type="Proteomes" id="UP001595536">
    <property type="component" value="Unassembled WGS sequence"/>
</dbReference>
<keyword evidence="2" id="KW-1185">Reference proteome</keyword>
<name>A0ABV7LAR9_9HYPH</name>
<reference evidence="2" key="1">
    <citation type="journal article" date="2019" name="Int. J. Syst. Evol. Microbiol.">
        <title>The Global Catalogue of Microorganisms (GCM) 10K type strain sequencing project: providing services to taxonomists for standard genome sequencing and annotation.</title>
        <authorList>
            <consortium name="The Broad Institute Genomics Platform"/>
            <consortium name="The Broad Institute Genome Sequencing Center for Infectious Disease"/>
            <person name="Wu L."/>
            <person name="Ma J."/>
        </authorList>
    </citation>
    <scope>NUCLEOTIDE SEQUENCE [LARGE SCALE GENOMIC DNA]</scope>
    <source>
        <strain evidence="2">CCM 7941</strain>
    </source>
</reference>
<gene>
    <name evidence="1" type="ORF">ACFOEX_00145</name>
</gene>
<accession>A0ABV7LAR9</accession>
<dbReference type="SUPFAM" id="SSF158682">
    <property type="entry name" value="TerB-like"/>
    <property type="match status" value="1"/>
</dbReference>
<comment type="caution">
    <text evidence="1">The sequence shown here is derived from an EMBL/GenBank/DDBJ whole genome shotgun (WGS) entry which is preliminary data.</text>
</comment>
<protein>
    <submittedName>
        <fullName evidence="1">Tellurite resistance TerB family protein</fullName>
    </submittedName>
</protein>